<comment type="similarity">
    <text evidence="1">Belongs to the ABC transporter superfamily.</text>
</comment>
<dbReference type="GO" id="GO:0022857">
    <property type="term" value="F:transmembrane transporter activity"/>
    <property type="evidence" value="ECO:0007669"/>
    <property type="project" value="TreeGrafter"/>
</dbReference>
<dbReference type="CDD" id="cd03255">
    <property type="entry name" value="ABC_MJ0796_LolCDE_FtsE"/>
    <property type="match status" value="1"/>
</dbReference>
<proteinExistence type="inferred from homology"/>
<evidence type="ECO:0000313" key="6">
    <source>
        <dbReference type="EMBL" id="WEK13838.1"/>
    </source>
</evidence>
<reference evidence="6" key="1">
    <citation type="submission" date="2023-03" db="EMBL/GenBank/DDBJ databases">
        <title>Andean soil-derived lignocellulolytic bacterial consortium as a source of novel taxa and putative plastic-active enzymes.</title>
        <authorList>
            <person name="Diaz-Garcia L."/>
            <person name="Chuvochina M."/>
            <person name="Feuerriegel G."/>
            <person name="Bunk B."/>
            <person name="Sproer C."/>
            <person name="Streit W.R."/>
            <person name="Rodriguez L.M."/>
            <person name="Overmann J."/>
            <person name="Jimenez D.J."/>
        </authorList>
    </citation>
    <scope>NUCLEOTIDE SEQUENCE</scope>
    <source>
        <strain evidence="6">MAG 4610</strain>
    </source>
</reference>
<protein>
    <submittedName>
        <fullName evidence="6">ABC transporter ATP-binding protein</fullName>
    </submittedName>
</protein>
<keyword evidence="2" id="KW-0813">Transport</keyword>
<evidence type="ECO:0000256" key="1">
    <source>
        <dbReference type="ARBA" id="ARBA00005417"/>
    </source>
</evidence>
<dbReference type="SMART" id="SM00382">
    <property type="entry name" value="AAA"/>
    <property type="match status" value="1"/>
</dbReference>
<evidence type="ECO:0000313" key="7">
    <source>
        <dbReference type="Proteomes" id="UP001213972"/>
    </source>
</evidence>
<name>A0AAJ5W227_9MICO</name>
<evidence type="ECO:0000259" key="5">
    <source>
        <dbReference type="PROSITE" id="PS50893"/>
    </source>
</evidence>
<dbReference type="InterPro" id="IPR003593">
    <property type="entry name" value="AAA+_ATPase"/>
</dbReference>
<evidence type="ECO:0000256" key="4">
    <source>
        <dbReference type="ARBA" id="ARBA00022840"/>
    </source>
</evidence>
<dbReference type="InterPro" id="IPR015854">
    <property type="entry name" value="ABC_transpr_LolD-like"/>
</dbReference>
<gene>
    <name evidence="6" type="ORF">P0Y48_01080</name>
</gene>
<evidence type="ECO:0000256" key="2">
    <source>
        <dbReference type="ARBA" id="ARBA00022448"/>
    </source>
</evidence>
<keyword evidence="4 6" id="KW-0067">ATP-binding</keyword>
<dbReference type="Proteomes" id="UP001213972">
    <property type="component" value="Chromosome"/>
</dbReference>
<accession>A0AAJ5W227</accession>
<dbReference type="InterPro" id="IPR027417">
    <property type="entry name" value="P-loop_NTPase"/>
</dbReference>
<dbReference type="PANTHER" id="PTHR24220:SF689">
    <property type="entry name" value="LIPOPROTEIN-RELEASING SYSTEM ATP-BINDING PROTEIN LOLD"/>
    <property type="match status" value="1"/>
</dbReference>
<dbReference type="GO" id="GO:0016887">
    <property type="term" value="F:ATP hydrolysis activity"/>
    <property type="evidence" value="ECO:0007669"/>
    <property type="project" value="InterPro"/>
</dbReference>
<keyword evidence="3" id="KW-0547">Nucleotide-binding</keyword>
<dbReference type="PROSITE" id="PS00211">
    <property type="entry name" value="ABC_TRANSPORTER_1"/>
    <property type="match status" value="1"/>
</dbReference>
<dbReference type="Pfam" id="PF00005">
    <property type="entry name" value="ABC_tran"/>
    <property type="match status" value="1"/>
</dbReference>
<dbReference type="PANTHER" id="PTHR24220">
    <property type="entry name" value="IMPORT ATP-BINDING PROTEIN"/>
    <property type="match status" value="1"/>
</dbReference>
<dbReference type="InterPro" id="IPR003439">
    <property type="entry name" value="ABC_transporter-like_ATP-bd"/>
</dbReference>
<dbReference type="Gene3D" id="3.40.50.300">
    <property type="entry name" value="P-loop containing nucleotide triphosphate hydrolases"/>
    <property type="match status" value="1"/>
</dbReference>
<dbReference type="PROSITE" id="PS50893">
    <property type="entry name" value="ABC_TRANSPORTER_2"/>
    <property type="match status" value="1"/>
</dbReference>
<dbReference type="AlphaFoldDB" id="A0AAJ5W227"/>
<dbReference type="InterPro" id="IPR017871">
    <property type="entry name" value="ABC_transporter-like_CS"/>
</dbReference>
<sequence length="238" mass="26085">MTDVLRLVQGTKVVGGRPVLDAANLTISRGESLAVIGRSGSGKSTLLSILGLLDDLTEGERWLWGQRVEALGERDRAVLRARRLGFVFQNFRLIDYLTAAENVTVPMDAAGTLTRRQRQGRAEELLDELGLAALRRRRPRQLSGGEQQRVAIARALACEPDLLLADEPTGSLDETTAAEVLRLLRDATRERDCALLVVTHDAAVAAQMDTVTELVDGRLRDVTAPRGRRAQRLRGEST</sequence>
<evidence type="ECO:0000256" key="3">
    <source>
        <dbReference type="ARBA" id="ARBA00022741"/>
    </source>
</evidence>
<dbReference type="GO" id="GO:0005524">
    <property type="term" value="F:ATP binding"/>
    <property type="evidence" value="ECO:0007669"/>
    <property type="project" value="UniProtKB-KW"/>
</dbReference>
<feature type="domain" description="ABC transporter" evidence="5">
    <location>
        <begin position="5"/>
        <end position="237"/>
    </location>
</feature>
<organism evidence="6 7">
    <name type="scientific">Candidatus Microbacterium phytovorans</name>
    <dbReference type="NCBI Taxonomy" id="3121374"/>
    <lineage>
        <taxon>Bacteria</taxon>
        <taxon>Bacillati</taxon>
        <taxon>Actinomycetota</taxon>
        <taxon>Actinomycetes</taxon>
        <taxon>Micrococcales</taxon>
        <taxon>Microbacteriaceae</taxon>
        <taxon>Microbacterium</taxon>
    </lineage>
</organism>
<dbReference type="InterPro" id="IPR017911">
    <property type="entry name" value="MacB-like_ATP-bd"/>
</dbReference>
<dbReference type="EMBL" id="CP119321">
    <property type="protein sequence ID" value="WEK13838.1"/>
    <property type="molecule type" value="Genomic_DNA"/>
</dbReference>
<dbReference type="GO" id="GO:0005886">
    <property type="term" value="C:plasma membrane"/>
    <property type="evidence" value="ECO:0007669"/>
    <property type="project" value="TreeGrafter"/>
</dbReference>
<dbReference type="SUPFAM" id="SSF52540">
    <property type="entry name" value="P-loop containing nucleoside triphosphate hydrolases"/>
    <property type="match status" value="1"/>
</dbReference>